<dbReference type="EMBL" id="JABWRE010000001">
    <property type="protein sequence ID" value="MBC3439410.1"/>
    <property type="molecule type" value="Genomic_DNA"/>
</dbReference>
<organism evidence="1">
    <name type="scientific">Pseudomonas urmiensis</name>
    <dbReference type="NCBI Taxonomy" id="2745493"/>
    <lineage>
        <taxon>Bacteria</taxon>
        <taxon>Pseudomonadati</taxon>
        <taxon>Pseudomonadota</taxon>
        <taxon>Gammaproteobacteria</taxon>
        <taxon>Pseudomonadales</taxon>
        <taxon>Pseudomonadaceae</taxon>
        <taxon>Pseudomonas</taxon>
    </lineage>
</organism>
<dbReference type="InterPro" id="IPR008727">
    <property type="entry name" value="PAAR_motif"/>
</dbReference>
<reference evidence="2" key="3">
    <citation type="submission" date="2021-06" db="EMBL/GenBank/DDBJ databases">
        <title>Updating the genus Pseudomonas: Description of 43 new species and partition of the Pseudomonas putida group.</title>
        <authorList>
            <person name="Girard L."/>
            <person name="Lood C."/>
            <person name="Vandamme P."/>
            <person name="Rokni-Zadeh H."/>
            <person name="Van Noort V."/>
            <person name="Hofte M."/>
            <person name="Lavigne R."/>
            <person name="De Mot R."/>
        </authorList>
    </citation>
    <scope>NUCLEOTIDE SEQUENCE</scope>
    <source>
        <strain evidence="2">SWRI10</strain>
    </source>
</reference>
<reference evidence="1" key="2">
    <citation type="submission" date="2020-07" db="EMBL/GenBank/DDBJ databases">
        <authorList>
            <person name="Lood C."/>
            <person name="Girard L."/>
        </authorList>
    </citation>
    <scope>NUCLEOTIDE SEQUENCE</scope>
    <source>
        <strain evidence="1">SWRI10</strain>
    </source>
</reference>
<dbReference type="AlphaFoldDB" id="A0A923FV14"/>
<accession>A0A923FV14</accession>
<evidence type="ECO:0000313" key="2">
    <source>
        <dbReference type="EMBL" id="MBV4538643.1"/>
    </source>
</evidence>
<dbReference type="CDD" id="cd14744">
    <property type="entry name" value="PAAR_CT_2"/>
    <property type="match status" value="1"/>
</dbReference>
<evidence type="ECO:0000313" key="1">
    <source>
        <dbReference type="EMBL" id="MBC3439410.1"/>
    </source>
</evidence>
<protein>
    <submittedName>
        <fullName evidence="1">PAAR domain-containing protein</fullName>
    </submittedName>
</protein>
<gene>
    <name evidence="1" type="ORF">HU737_01875</name>
    <name evidence="2" type="ORF">HU737_022055</name>
</gene>
<dbReference type="Proteomes" id="UP000599879">
    <property type="component" value="Unassembled WGS sequence"/>
</dbReference>
<dbReference type="EMBL" id="JABWRE020000001">
    <property type="protein sequence ID" value="MBV4538643.1"/>
    <property type="molecule type" value="Genomic_DNA"/>
</dbReference>
<dbReference type="Pfam" id="PF05488">
    <property type="entry name" value="PAAR_motif"/>
    <property type="match status" value="1"/>
</dbReference>
<sequence>MSQRLNIFGKGQGLDGDLTSTGARCIASRARGQVHAIAWLLEGDKTTPCPRCGIEGTIIRGESRWRQDDIPTAVDGSLVQCGCPLGSNYVVAPLHQRPAPKSAIATQTYAPSFSSTPRASAQHAFNTFARDTSPAPGLEPGFHIVQYSQSFDQLLDRLAIHDRLLIKHLQRLNPNFAQGFKAGEIFVIGDPNNGHMCTREELHLMEAADLARDSLASLSDGEADFMMRHQAEIAGLLSDVSLAMGVSQAMMAKSLEELKNTLNYIEKLHQQQFSKHGHLRSPEFFAERKKLFKQLDVKLRMSFLNKTMDLGSHHGLRRDLGISSKSLVHHWSKAGGPSQIPGYTTHLDKLARISKYLERGGQIGIVIGAGASLLKVQEVCRAGETAACRKVRFTEAGSFAGGLGMGAYAGALAGDLTTVACFGLGPISATVCGIVLVGAGSLTGGYIGMSGGESIGEFIYEVTEP</sequence>
<dbReference type="RefSeq" id="WP_186552990.1">
    <property type="nucleotide sequence ID" value="NZ_JABWRE020000001.1"/>
</dbReference>
<name>A0A923FV14_9PSED</name>
<proteinExistence type="predicted"/>
<comment type="caution">
    <text evidence="1">The sequence shown here is derived from an EMBL/GenBank/DDBJ whole genome shotgun (WGS) entry which is preliminary data.</text>
</comment>
<reference evidence="1" key="1">
    <citation type="journal article" date="2020" name="Microorganisms">
        <title>Reliable Identification of Environmental Pseudomonas Isolates Using the rpoD Gene.</title>
        <authorList>
            <consortium name="The Broad Institute Genome Sequencing Platform"/>
            <person name="Girard L."/>
            <person name="Lood C."/>
            <person name="Rokni-Zadeh H."/>
            <person name="van Noort V."/>
            <person name="Lavigne R."/>
            <person name="De Mot R."/>
        </authorList>
    </citation>
    <scope>NUCLEOTIDE SEQUENCE</scope>
    <source>
        <strain evidence="1">SWRI10</strain>
    </source>
</reference>